<dbReference type="OrthoDB" id="424610at2759"/>
<accession>A0A5B0QQ28</accession>
<dbReference type="OMA" id="EQHFNDA"/>
<evidence type="ECO:0000313" key="4">
    <source>
        <dbReference type="Proteomes" id="UP000324748"/>
    </source>
</evidence>
<name>A0A5B0QQ28_PUCGR</name>
<dbReference type="EMBL" id="VSWC01000014">
    <property type="protein sequence ID" value="KAA1114983.1"/>
    <property type="molecule type" value="Genomic_DNA"/>
</dbReference>
<dbReference type="Proteomes" id="UP000324748">
    <property type="component" value="Unassembled WGS sequence"/>
</dbReference>
<dbReference type="InterPro" id="IPR050955">
    <property type="entry name" value="Plant_Biomass_Hydrol_Est"/>
</dbReference>
<evidence type="ECO:0000313" key="3">
    <source>
        <dbReference type="EMBL" id="KAA1114983.1"/>
    </source>
</evidence>
<keyword evidence="2" id="KW-0378">Hydrolase</keyword>
<evidence type="ECO:0000256" key="1">
    <source>
        <dbReference type="ARBA" id="ARBA00022729"/>
    </source>
</evidence>
<comment type="caution">
    <text evidence="3">The sequence shown here is derived from an EMBL/GenBank/DDBJ whole genome shotgun (WGS) entry which is preliminary data.</text>
</comment>
<dbReference type="AlphaFoldDB" id="A0A5B0QQ28"/>
<sequence length="341" mass="36671">MSAPSLAAPGQLFEIEIPVESSVIPSVTTPQSCEKSKAGSDSHFKRSVLFFVPESVQGKQNVPLLIAFHGSTETGPIFRNRTTAMGYDKLAAELGFIVAYPSGYKGNWNDSRKAASYPAKLENIDDVGFTKSIIQYSSKEWSTCPRRTLIAGYSNGGHMCYRLALELGSAYIAGVAIHCANLPTEDNSDCATLIGDAVPICIVNGTADPVNPWGGGEVSLSHGPVAGGSVGSRGSHRSALETADYFAGRFLEKGIELELEQIEDMDEVQDVHQFLNPRTGRALVKLLAMIGEGHYVPVASGEKKALVIGPRRGAVHAPREVLRFFVENTSCFESLMNPLHV</sequence>
<reference evidence="3 4" key="1">
    <citation type="submission" date="2019-05" db="EMBL/GenBank/DDBJ databases">
        <title>Emergence of the Ug99 lineage of the wheat stem rust pathogen through somatic hybridization.</title>
        <authorList>
            <person name="Li F."/>
            <person name="Upadhyaya N.M."/>
            <person name="Sperschneider J."/>
            <person name="Matny O."/>
            <person name="Nguyen-Phuc H."/>
            <person name="Mago R."/>
            <person name="Raley C."/>
            <person name="Miller M.E."/>
            <person name="Silverstein K.A.T."/>
            <person name="Henningsen E."/>
            <person name="Hirsch C.D."/>
            <person name="Visser B."/>
            <person name="Pretorius Z.A."/>
            <person name="Steffenson B.J."/>
            <person name="Schwessinger B."/>
            <person name="Dodds P.N."/>
            <person name="Figueroa M."/>
        </authorList>
    </citation>
    <scope>NUCLEOTIDE SEQUENCE [LARGE SCALE GENOMIC DNA]</scope>
    <source>
        <strain evidence="3">21-0</strain>
    </source>
</reference>
<dbReference type="PANTHER" id="PTHR43037:SF5">
    <property type="entry name" value="FERULOYL ESTERASE"/>
    <property type="match status" value="1"/>
</dbReference>
<organism evidence="3 4">
    <name type="scientific">Puccinia graminis f. sp. tritici</name>
    <dbReference type="NCBI Taxonomy" id="56615"/>
    <lineage>
        <taxon>Eukaryota</taxon>
        <taxon>Fungi</taxon>
        <taxon>Dikarya</taxon>
        <taxon>Basidiomycota</taxon>
        <taxon>Pucciniomycotina</taxon>
        <taxon>Pucciniomycetes</taxon>
        <taxon>Pucciniales</taxon>
        <taxon>Pucciniaceae</taxon>
        <taxon>Puccinia</taxon>
    </lineage>
</organism>
<dbReference type="PANTHER" id="PTHR43037">
    <property type="entry name" value="UNNAMED PRODUCT-RELATED"/>
    <property type="match status" value="1"/>
</dbReference>
<keyword evidence="1" id="KW-0732">Signal</keyword>
<evidence type="ECO:0000256" key="2">
    <source>
        <dbReference type="ARBA" id="ARBA00022801"/>
    </source>
</evidence>
<proteinExistence type="predicted"/>
<keyword evidence="4" id="KW-1185">Reference proteome</keyword>
<dbReference type="GO" id="GO:0016787">
    <property type="term" value="F:hydrolase activity"/>
    <property type="evidence" value="ECO:0007669"/>
    <property type="project" value="UniProtKB-KW"/>
</dbReference>
<dbReference type="Gene3D" id="3.40.50.1820">
    <property type="entry name" value="alpha/beta hydrolase"/>
    <property type="match status" value="1"/>
</dbReference>
<dbReference type="InterPro" id="IPR029058">
    <property type="entry name" value="AB_hydrolase_fold"/>
</dbReference>
<dbReference type="SUPFAM" id="SSF53474">
    <property type="entry name" value="alpha/beta-Hydrolases"/>
    <property type="match status" value="1"/>
</dbReference>
<gene>
    <name evidence="3" type="ORF">PGT21_028757</name>
</gene>
<protein>
    <submittedName>
        <fullName evidence="3">Uncharacterized protein</fullName>
    </submittedName>
</protein>